<dbReference type="InterPro" id="IPR014710">
    <property type="entry name" value="RmlC-like_jellyroll"/>
</dbReference>
<dbReference type="CDD" id="cd02208">
    <property type="entry name" value="cupin_RmlC-like"/>
    <property type="match status" value="1"/>
</dbReference>
<dbReference type="Gene3D" id="1.10.10.60">
    <property type="entry name" value="Homeodomain-like"/>
    <property type="match status" value="2"/>
</dbReference>
<dbReference type="InterPro" id="IPR009057">
    <property type="entry name" value="Homeodomain-like_sf"/>
</dbReference>
<evidence type="ECO:0000313" key="5">
    <source>
        <dbReference type="EMBL" id="SOY27732.1"/>
    </source>
</evidence>
<dbReference type="GO" id="GO:0003700">
    <property type="term" value="F:DNA-binding transcription factor activity"/>
    <property type="evidence" value="ECO:0007669"/>
    <property type="project" value="InterPro"/>
</dbReference>
<dbReference type="PANTHER" id="PTHR43280">
    <property type="entry name" value="ARAC-FAMILY TRANSCRIPTIONAL REGULATOR"/>
    <property type="match status" value="1"/>
</dbReference>
<dbReference type="EMBL" id="OFSM01000002">
    <property type="protein sequence ID" value="SOY27732.1"/>
    <property type="molecule type" value="Genomic_DNA"/>
</dbReference>
<feature type="domain" description="HTH araC/xylS-type" evidence="4">
    <location>
        <begin position="198"/>
        <end position="296"/>
    </location>
</feature>
<gene>
    <name evidence="5" type="primary">tetD_3</name>
    <name evidence="5" type="ORF">AMURIS_00436</name>
</gene>
<dbReference type="PRINTS" id="PR00032">
    <property type="entry name" value="HTHARAC"/>
</dbReference>
<name>A0A2K4ZB95_9FIRM</name>
<dbReference type="InterPro" id="IPR018060">
    <property type="entry name" value="HTH_AraC"/>
</dbReference>
<dbReference type="Gene3D" id="2.60.120.10">
    <property type="entry name" value="Jelly Rolls"/>
    <property type="match status" value="1"/>
</dbReference>
<dbReference type="SUPFAM" id="SSF51215">
    <property type="entry name" value="Regulatory protein AraC"/>
    <property type="match status" value="1"/>
</dbReference>
<dbReference type="InterPro" id="IPR018062">
    <property type="entry name" value="HTH_AraC-typ_CS"/>
</dbReference>
<evidence type="ECO:0000259" key="4">
    <source>
        <dbReference type="PROSITE" id="PS01124"/>
    </source>
</evidence>
<dbReference type="Pfam" id="PF12833">
    <property type="entry name" value="HTH_18"/>
    <property type="match status" value="1"/>
</dbReference>
<evidence type="ECO:0000256" key="1">
    <source>
        <dbReference type="ARBA" id="ARBA00023015"/>
    </source>
</evidence>
<reference evidence="5 6" key="1">
    <citation type="submission" date="2018-01" db="EMBL/GenBank/DDBJ databases">
        <authorList>
            <person name="Gaut B.S."/>
            <person name="Morton B.R."/>
            <person name="Clegg M.T."/>
            <person name="Duvall M.R."/>
        </authorList>
    </citation>
    <scope>NUCLEOTIDE SEQUENCE [LARGE SCALE GENOMIC DNA]</scope>
    <source>
        <strain evidence="5">GP69</strain>
    </source>
</reference>
<dbReference type="InterPro" id="IPR003313">
    <property type="entry name" value="AraC-bd"/>
</dbReference>
<accession>A0A2K4ZB95</accession>
<evidence type="ECO:0000313" key="6">
    <source>
        <dbReference type="Proteomes" id="UP000236311"/>
    </source>
</evidence>
<dbReference type="Proteomes" id="UP000236311">
    <property type="component" value="Unassembled WGS sequence"/>
</dbReference>
<sequence>MKKADNQVEISESAYYETKKHSDTMFAFNVYPCTIPTDFTFVPLHWQDSVEIIYVKRGKGTVQVNYDAFTAAQGDIFLVMPGQIHGLQSIEGEQMEYENIIFDLSFLGGNHIDICSQKYLQPMASGKIQLPVHIGKKNPLYGEVSAYLDAADRLCASRPAGYELGVKGRLLLAFSVLFQQGIEQRGKAAETEHVEKLKTVLARIKRDYDRRLTIREMADECGYSESHFMRWFREATGFGFSGYLIRFRLEKAAYALRNSSDTVLQIAEQTGFDNLSNFNRLFRKEFGTTPSRFRKEM</sequence>
<dbReference type="PROSITE" id="PS01124">
    <property type="entry name" value="HTH_ARAC_FAMILY_2"/>
    <property type="match status" value="1"/>
</dbReference>
<evidence type="ECO:0000256" key="2">
    <source>
        <dbReference type="ARBA" id="ARBA00023125"/>
    </source>
</evidence>
<dbReference type="PROSITE" id="PS00041">
    <property type="entry name" value="HTH_ARAC_FAMILY_1"/>
    <property type="match status" value="1"/>
</dbReference>
<proteinExistence type="predicted"/>
<dbReference type="GO" id="GO:0043565">
    <property type="term" value="F:sequence-specific DNA binding"/>
    <property type="evidence" value="ECO:0007669"/>
    <property type="project" value="InterPro"/>
</dbReference>
<dbReference type="AlphaFoldDB" id="A0A2K4ZB95"/>
<dbReference type="InterPro" id="IPR020449">
    <property type="entry name" value="Tscrpt_reg_AraC-type_HTH"/>
</dbReference>
<dbReference type="Pfam" id="PF02311">
    <property type="entry name" value="AraC_binding"/>
    <property type="match status" value="1"/>
</dbReference>
<keyword evidence="3" id="KW-0804">Transcription</keyword>
<organism evidence="5 6">
    <name type="scientific">Acetatifactor muris</name>
    <dbReference type="NCBI Taxonomy" id="879566"/>
    <lineage>
        <taxon>Bacteria</taxon>
        <taxon>Bacillati</taxon>
        <taxon>Bacillota</taxon>
        <taxon>Clostridia</taxon>
        <taxon>Lachnospirales</taxon>
        <taxon>Lachnospiraceae</taxon>
        <taxon>Acetatifactor</taxon>
    </lineage>
</organism>
<dbReference type="InterPro" id="IPR037923">
    <property type="entry name" value="HTH-like"/>
</dbReference>
<dbReference type="RefSeq" id="WP_242982263.1">
    <property type="nucleotide sequence ID" value="NZ_JANJZD010000002.1"/>
</dbReference>
<dbReference type="SMART" id="SM00342">
    <property type="entry name" value="HTH_ARAC"/>
    <property type="match status" value="1"/>
</dbReference>
<dbReference type="SUPFAM" id="SSF46689">
    <property type="entry name" value="Homeodomain-like"/>
    <property type="match status" value="2"/>
</dbReference>
<keyword evidence="2" id="KW-0238">DNA-binding</keyword>
<dbReference type="PANTHER" id="PTHR43280:SF2">
    <property type="entry name" value="HTH-TYPE TRANSCRIPTIONAL REGULATOR EXSA"/>
    <property type="match status" value="1"/>
</dbReference>
<keyword evidence="6" id="KW-1185">Reference proteome</keyword>
<protein>
    <submittedName>
        <fullName evidence="5">Transposon Tn10 TetD protein</fullName>
    </submittedName>
</protein>
<keyword evidence="1" id="KW-0805">Transcription regulation</keyword>
<evidence type="ECO:0000256" key="3">
    <source>
        <dbReference type="ARBA" id="ARBA00023163"/>
    </source>
</evidence>